<protein>
    <submittedName>
        <fullName evidence="2">Uncharacterized protein</fullName>
    </submittedName>
</protein>
<proteinExistence type="predicted"/>
<organism evidence="2 3">
    <name type="scientific">Puniceicoccus vermicola</name>
    <dbReference type="NCBI Taxonomy" id="388746"/>
    <lineage>
        <taxon>Bacteria</taxon>
        <taxon>Pseudomonadati</taxon>
        <taxon>Verrucomicrobiota</taxon>
        <taxon>Opitutia</taxon>
        <taxon>Puniceicoccales</taxon>
        <taxon>Puniceicoccaceae</taxon>
        <taxon>Puniceicoccus</taxon>
    </lineage>
</organism>
<evidence type="ECO:0000313" key="2">
    <source>
        <dbReference type="EMBL" id="MBC2600973.1"/>
    </source>
</evidence>
<sequence>MPSLRGEENSGSTAQKANFSATSNQSQGEAEETNRSEEATPEKSEAEGGAADPASVPSPVIKQQYDWIDTSHSWAYNETQRVIEWFDGLFVSEDENPIKTPPSRFRLGLFTEFDIEADRDFKLVPVIDFKTDIELPNLERRLKVFITTRDPTALPDEDPTESNSELRFGATRDFFKNWNTSAGVKARWPPEAFANAEWVPTYKLPNLWRIYPKLKPFWDSERGFGALTSLVANHWKDRWLFRPTISLKWDEKDYHEDQDSANDPTSSQYGQDGLGYRWSVSTVVGYVPHLLNENDYGRRVGGSDAAEGWALRGRIDGNISQTLGYDLTLFRKGPLYKDYIFYVIAPEVQWEQTNDWKAEYTIQIGVEVLLWGQETYRGRN</sequence>
<comment type="caution">
    <text evidence="2">The sequence shown here is derived from an EMBL/GenBank/DDBJ whole genome shotgun (WGS) entry which is preliminary data.</text>
</comment>
<name>A0A7X1AXW4_9BACT</name>
<accession>A0A7X1AXW4</accession>
<keyword evidence="3" id="KW-1185">Reference proteome</keyword>
<evidence type="ECO:0000313" key="3">
    <source>
        <dbReference type="Proteomes" id="UP000525652"/>
    </source>
</evidence>
<dbReference type="AlphaFoldDB" id="A0A7X1AXW4"/>
<feature type="compositionally biased region" description="Basic and acidic residues" evidence="1">
    <location>
        <begin position="32"/>
        <end position="46"/>
    </location>
</feature>
<dbReference type="EMBL" id="JACHVA010000040">
    <property type="protein sequence ID" value="MBC2600973.1"/>
    <property type="molecule type" value="Genomic_DNA"/>
</dbReference>
<evidence type="ECO:0000256" key="1">
    <source>
        <dbReference type="SAM" id="MobiDB-lite"/>
    </source>
</evidence>
<gene>
    <name evidence="2" type="ORF">H5P30_04180</name>
</gene>
<reference evidence="2 3" key="1">
    <citation type="submission" date="2020-07" db="EMBL/GenBank/DDBJ databases">
        <authorList>
            <person name="Feng X."/>
        </authorList>
    </citation>
    <scope>NUCLEOTIDE SEQUENCE [LARGE SCALE GENOMIC DNA]</scope>
    <source>
        <strain evidence="2 3">JCM14086</strain>
    </source>
</reference>
<dbReference type="Proteomes" id="UP000525652">
    <property type="component" value="Unassembled WGS sequence"/>
</dbReference>
<feature type="compositionally biased region" description="Polar residues" evidence="1">
    <location>
        <begin position="9"/>
        <end position="28"/>
    </location>
</feature>
<feature type="region of interest" description="Disordered" evidence="1">
    <location>
        <begin position="1"/>
        <end position="58"/>
    </location>
</feature>